<protein>
    <submittedName>
        <fullName evidence="1">Cytochrome c</fullName>
    </submittedName>
</protein>
<evidence type="ECO:0000313" key="2">
    <source>
        <dbReference type="Proteomes" id="UP001320148"/>
    </source>
</evidence>
<keyword evidence="2" id="KW-1185">Reference proteome</keyword>
<name>A0ABM7PDJ5_9BACT</name>
<dbReference type="Proteomes" id="UP001320148">
    <property type="component" value="Chromosome"/>
</dbReference>
<accession>A0ABM7PDJ5</accession>
<gene>
    <name evidence="1" type="ORF">DSLASN_07950</name>
</gene>
<organism evidence="1 2">
    <name type="scientific">Desulfoluna limicola</name>
    <dbReference type="NCBI Taxonomy" id="2810562"/>
    <lineage>
        <taxon>Bacteria</taxon>
        <taxon>Pseudomonadati</taxon>
        <taxon>Thermodesulfobacteriota</taxon>
        <taxon>Desulfobacteria</taxon>
        <taxon>Desulfobacterales</taxon>
        <taxon>Desulfolunaceae</taxon>
        <taxon>Desulfoluna</taxon>
    </lineage>
</organism>
<proteinExistence type="predicted"/>
<dbReference type="RefSeq" id="WP_236891438.1">
    <property type="nucleotide sequence ID" value="NZ_AP024488.1"/>
</dbReference>
<sequence>MFSKQSILMILPMACLILLFTQLSIGGNYAVPALHPDQEGEDVRFCTDCHEENTPINYRSFDHTRLFVSNHRIEASQSEELCSMCHKPRFCSDCHASSSELKPSIKNQTANARWFQHRGDYISRHKIEGRINPASCVRCHQNRKASQTCVPCHG</sequence>
<dbReference type="EMBL" id="AP024488">
    <property type="protein sequence ID" value="BCS95163.1"/>
    <property type="molecule type" value="Genomic_DNA"/>
</dbReference>
<evidence type="ECO:0000313" key="1">
    <source>
        <dbReference type="EMBL" id="BCS95163.1"/>
    </source>
</evidence>
<dbReference type="SUPFAM" id="SSF48695">
    <property type="entry name" value="Multiheme cytochromes"/>
    <property type="match status" value="1"/>
</dbReference>
<reference evidence="1 2" key="1">
    <citation type="submission" date="2021-02" db="EMBL/GenBank/DDBJ databases">
        <title>Complete genome of Desulfoluna sp. strain ASN36.</title>
        <authorList>
            <person name="Takahashi A."/>
            <person name="Kojima H."/>
            <person name="Fukui M."/>
        </authorList>
    </citation>
    <scope>NUCLEOTIDE SEQUENCE [LARGE SCALE GENOMIC DNA]</scope>
    <source>
        <strain evidence="1 2">ASN36</strain>
    </source>
</reference>
<dbReference type="InterPro" id="IPR036280">
    <property type="entry name" value="Multihaem_cyt_sf"/>
</dbReference>